<reference evidence="4 5" key="1">
    <citation type="submission" date="2014-02" db="EMBL/GenBank/DDBJ databases">
        <title>Draft genome sequence of Rickettsia buchneri sp. nov. ISO7T.</title>
        <authorList>
            <person name="Felsheim R.F."/>
            <person name="Kurtti T.J."/>
            <person name="Munderloh U.G."/>
        </authorList>
    </citation>
    <scope>NUCLEOTIDE SEQUENCE [LARGE SCALE GENOMIC DNA]</scope>
    <source>
        <strain evidence="4 5">ISO7</strain>
    </source>
</reference>
<feature type="domain" description="Ketoreductase" evidence="3">
    <location>
        <begin position="1"/>
        <end position="172"/>
    </location>
</feature>
<dbReference type="SMART" id="SM00822">
    <property type="entry name" value="PKS_KR"/>
    <property type="match status" value="1"/>
</dbReference>
<dbReference type="PANTHER" id="PTHR43775:SF37">
    <property type="entry name" value="SI:DKEY-61P9.11"/>
    <property type="match status" value="1"/>
</dbReference>
<keyword evidence="2" id="KW-0597">Phosphoprotein</keyword>
<dbReference type="Proteomes" id="UP000027161">
    <property type="component" value="Unassembled WGS sequence"/>
</dbReference>
<evidence type="ECO:0000313" key="4">
    <source>
        <dbReference type="EMBL" id="KDO02437.1"/>
    </source>
</evidence>
<dbReference type="GO" id="GO:0071770">
    <property type="term" value="P:DIM/DIP cell wall layer assembly"/>
    <property type="evidence" value="ECO:0007669"/>
    <property type="project" value="TreeGrafter"/>
</dbReference>
<dbReference type="GO" id="GO:0005886">
    <property type="term" value="C:plasma membrane"/>
    <property type="evidence" value="ECO:0007669"/>
    <property type="project" value="TreeGrafter"/>
</dbReference>
<dbReference type="GO" id="GO:0005737">
    <property type="term" value="C:cytoplasm"/>
    <property type="evidence" value="ECO:0007669"/>
    <property type="project" value="TreeGrafter"/>
</dbReference>
<dbReference type="GO" id="GO:0004312">
    <property type="term" value="F:fatty acid synthase activity"/>
    <property type="evidence" value="ECO:0007669"/>
    <property type="project" value="TreeGrafter"/>
</dbReference>
<dbReference type="SUPFAM" id="SSF51735">
    <property type="entry name" value="NAD(P)-binding Rossmann-fold domains"/>
    <property type="match status" value="1"/>
</dbReference>
<evidence type="ECO:0000259" key="3">
    <source>
        <dbReference type="SMART" id="SM00822"/>
    </source>
</evidence>
<keyword evidence="4" id="KW-0012">Acyltransferase</keyword>
<evidence type="ECO:0000256" key="1">
    <source>
        <dbReference type="ARBA" id="ARBA00022450"/>
    </source>
</evidence>
<dbReference type="InterPro" id="IPR050091">
    <property type="entry name" value="PKS_NRPS_Biosynth_Enz"/>
</dbReference>
<dbReference type="RefSeq" id="WP_040614696.1">
    <property type="nucleotide sequence ID" value="NZ_CP113531.1"/>
</dbReference>
<dbReference type="GO" id="GO:0006633">
    <property type="term" value="P:fatty acid biosynthetic process"/>
    <property type="evidence" value="ECO:0007669"/>
    <property type="project" value="TreeGrafter"/>
</dbReference>
<comment type="caution">
    <text evidence="4">The sequence shown here is derived from an EMBL/GenBank/DDBJ whole genome shotgun (WGS) entry which is preliminary data.</text>
</comment>
<keyword evidence="5" id="KW-1185">Reference proteome</keyword>
<organism evidence="4 5">
    <name type="scientific">Rickettsia tamurae subsp. buchneri</name>
    <dbReference type="NCBI Taxonomy" id="1462938"/>
    <lineage>
        <taxon>Bacteria</taxon>
        <taxon>Pseudomonadati</taxon>
        <taxon>Pseudomonadota</taxon>
        <taxon>Alphaproteobacteria</taxon>
        <taxon>Rickettsiales</taxon>
        <taxon>Rickettsiaceae</taxon>
        <taxon>Rickettsieae</taxon>
        <taxon>Rickettsia</taxon>
        <taxon>spotted fever group</taxon>
    </lineage>
</organism>
<dbReference type="InterPro" id="IPR036291">
    <property type="entry name" value="NAD(P)-bd_dom_sf"/>
</dbReference>
<dbReference type="EMBL" id="JFKF01000153">
    <property type="protein sequence ID" value="KDO02437.1"/>
    <property type="molecule type" value="Genomic_DNA"/>
</dbReference>
<sequence length="187" mass="20949">MIFGGLGGIGFELSKYLAQNYKANLVLVGRSDPDIAKIEEINRFGGTVSYEKADLLNKNMITNLLHKYAVNGIIHSALTLLDKTIQFMNRDTLNDVLDPKVIGSINLYNTIVENNLDLDFVLFFSSIQSFIANSGQANYTAACVFKDTIANLLRNFNMQNTKIINWGYWGSVGIVSTDEYRNRMSMV</sequence>
<name>A0A8E1BZI8_9RICK</name>
<accession>A0A8E1BZI8</accession>
<dbReference type="Gene3D" id="3.40.50.720">
    <property type="entry name" value="NAD(P)-binding Rossmann-like Domain"/>
    <property type="match status" value="1"/>
</dbReference>
<dbReference type="Pfam" id="PF08659">
    <property type="entry name" value="KR"/>
    <property type="match status" value="1"/>
</dbReference>
<dbReference type="PANTHER" id="PTHR43775">
    <property type="entry name" value="FATTY ACID SYNTHASE"/>
    <property type="match status" value="1"/>
</dbReference>
<dbReference type="InterPro" id="IPR013968">
    <property type="entry name" value="PKS_KR"/>
</dbReference>
<evidence type="ECO:0000313" key="5">
    <source>
        <dbReference type="Proteomes" id="UP000027161"/>
    </source>
</evidence>
<proteinExistence type="predicted"/>
<dbReference type="InterPro" id="IPR057326">
    <property type="entry name" value="KR_dom"/>
</dbReference>
<keyword evidence="1" id="KW-0596">Phosphopantetheine</keyword>
<keyword evidence="4" id="KW-0808">Transferase</keyword>
<evidence type="ECO:0000256" key="2">
    <source>
        <dbReference type="ARBA" id="ARBA00022553"/>
    </source>
</evidence>
<dbReference type="EC" id="2.3.1.-" evidence="4"/>
<protein>
    <submittedName>
        <fullName evidence="4">Polyketide synthase PksN</fullName>
        <ecNumber evidence="4">2.3.1.-</ecNumber>
    </submittedName>
</protein>
<dbReference type="AlphaFoldDB" id="A0A8E1BZI8"/>
<gene>
    <name evidence="4" type="primary">pksN</name>
    <name evidence="4" type="ORF">REISMN_07065</name>
</gene>